<keyword evidence="4" id="KW-1185">Reference proteome</keyword>
<evidence type="ECO:0008006" key="5">
    <source>
        <dbReference type="Google" id="ProtNLM"/>
    </source>
</evidence>
<comment type="caution">
    <text evidence="3">The sequence shown here is derived from an EMBL/GenBank/DDBJ whole genome shotgun (WGS) entry which is preliminary data.</text>
</comment>
<dbReference type="RefSeq" id="WP_203716567.1">
    <property type="nucleotide sequence ID" value="NZ_BONE01000047.1"/>
</dbReference>
<name>A0ABQ4CY22_9ACTN</name>
<gene>
    <name evidence="3" type="ORF">Asi02nite_52450</name>
</gene>
<organism evidence="3 4">
    <name type="scientific">Asanoa siamensis</name>
    <dbReference type="NCBI Taxonomy" id="926357"/>
    <lineage>
        <taxon>Bacteria</taxon>
        <taxon>Bacillati</taxon>
        <taxon>Actinomycetota</taxon>
        <taxon>Actinomycetes</taxon>
        <taxon>Micromonosporales</taxon>
        <taxon>Micromonosporaceae</taxon>
        <taxon>Asanoa</taxon>
    </lineage>
</organism>
<feature type="chain" id="PRO_5046028457" description="Lipoprotein" evidence="2">
    <location>
        <begin position="26"/>
        <end position="156"/>
    </location>
</feature>
<feature type="compositionally biased region" description="Low complexity" evidence="1">
    <location>
        <begin position="30"/>
        <end position="50"/>
    </location>
</feature>
<proteinExistence type="predicted"/>
<protein>
    <recommendedName>
        <fullName evidence="5">Lipoprotein</fullName>
    </recommendedName>
</protein>
<feature type="region of interest" description="Disordered" evidence="1">
    <location>
        <begin position="27"/>
        <end position="50"/>
    </location>
</feature>
<evidence type="ECO:0000256" key="2">
    <source>
        <dbReference type="SAM" id="SignalP"/>
    </source>
</evidence>
<accession>A0ABQ4CY22</accession>
<dbReference type="Proteomes" id="UP000604117">
    <property type="component" value="Unassembled WGS sequence"/>
</dbReference>
<evidence type="ECO:0000256" key="1">
    <source>
        <dbReference type="SAM" id="MobiDB-lite"/>
    </source>
</evidence>
<dbReference type="PROSITE" id="PS51257">
    <property type="entry name" value="PROKAR_LIPOPROTEIN"/>
    <property type="match status" value="1"/>
</dbReference>
<evidence type="ECO:0000313" key="4">
    <source>
        <dbReference type="Proteomes" id="UP000604117"/>
    </source>
</evidence>
<reference evidence="3 4" key="1">
    <citation type="submission" date="2021-01" db="EMBL/GenBank/DDBJ databases">
        <title>Whole genome shotgun sequence of Asanoa siamensis NBRC 107932.</title>
        <authorList>
            <person name="Komaki H."/>
            <person name="Tamura T."/>
        </authorList>
    </citation>
    <scope>NUCLEOTIDE SEQUENCE [LARGE SCALE GENOMIC DNA]</scope>
    <source>
        <strain evidence="3 4">NBRC 107932</strain>
    </source>
</reference>
<evidence type="ECO:0000313" key="3">
    <source>
        <dbReference type="EMBL" id="GIF75727.1"/>
    </source>
</evidence>
<sequence>MHRNRFVLTGFAVAVVIAVSGCEQASTSEGPAQATGAPTPAVTSAAPTSAAPTTDAATVQACADIKKDIAENAKTLVETEKIGPPAGHIAVSAQWAAASAVVISHSIGASGPVGAAAEKVQKEMMALSDEYNKSANAKPSKKKLEAAVAELNAACA</sequence>
<feature type="signal peptide" evidence="2">
    <location>
        <begin position="1"/>
        <end position="25"/>
    </location>
</feature>
<keyword evidence="2" id="KW-0732">Signal</keyword>
<dbReference type="EMBL" id="BONE01000047">
    <property type="protein sequence ID" value="GIF75727.1"/>
    <property type="molecule type" value="Genomic_DNA"/>
</dbReference>